<evidence type="ECO:0000313" key="1">
    <source>
        <dbReference type="EMBL" id="KAF5189707.1"/>
    </source>
</evidence>
<dbReference type="Proteomes" id="UP000554482">
    <property type="component" value="Unassembled WGS sequence"/>
</dbReference>
<comment type="caution">
    <text evidence="1">The sequence shown here is derived from an EMBL/GenBank/DDBJ whole genome shotgun (WGS) entry which is preliminary data.</text>
</comment>
<evidence type="ECO:0000313" key="2">
    <source>
        <dbReference type="Proteomes" id="UP000554482"/>
    </source>
</evidence>
<organism evidence="1 2">
    <name type="scientific">Thalictrum thalictroides</name>
    <name type="common">Rue-anemone</name>
    <name type="synonym">Anemone thalictroides</name>
    <dbReference type="NCBI Taxonomy" id="46969"/>
    <lineage>
        <taxon>Eukaryota</taxon>
        <taxon>Viridiplantae</taxon>
        <taxon>Streptophyta</taxon>
        <taxon>Embryophyta</taxon>
        <taxon>Tracheophyta</taxon>
        <taxon>Spermatophyta</taxon>
        <taxon>Magnoliopsida</taxon>
        <taxon>Ranunculales</taxon>
        <taxon>Ranunculaceae</taxon>
        <taxon>Thalictroideae</taxon>
        <taxon>Thalictrum</taxon>
    </lineage>
</organism>
<dbReference type="AlphaFoldDB" id="A0A7J6VYD2"/>
<protein>
    <submittedName>
        <fullName evidence="1">Uncharacterized protein</fullName>
    </submittedName>
</protein>
<sequence length="78" mass="8849">MRCITIIQLLESHLRIELVKNESIKAVSSCEESNLAFSSSDLPVFLPLLEVFNSIHFYLYAISENSELLLHSGIVVRK</sequence>
<reference evidence="1 2" key="1">
    <citation type="submission" date="2020-06" db="EMBL/GenBank/DDBJ databases">
        <title>Transcriptomic and genomic resources for Thalictrum thalictroides and T. hernandezii: Facilitating candidate gene discovery in an emerging model plant lineage.</title>
        <authorList>
            <person name="Arias T."/>
            <person name="Riano-Pachon D.M."/>
            <person name="Di Stilio V.S."/>
        </authorList>
    </citation>
    <scope>NUCLEOTIDE SEQUENCE [LARGE SCALE GENOMIC DNA]</scope>
    <source>
        <strain evidence="2">cv. WT478/WT964</strain>
        <tissue evidence="1">Leaves</tissue>
    </source>
</reference>
<dbReference type="EMBL" id="JABWDY010025117">
    <property type="protein sequence ID" value="KAF5189707.1"/>
    <property type="molecule type" value="Genomic_DNA"/>
</dbReference>
<proteinExistence type="predicted"/>
<accession>A0A7J6VYD2</accession>
<gene>
    <name evidence="1" type="ORF">FRX31_020701</name>
</gene>
<name>A0A7J6VYD2_THATH</name>
<keyword evidence="2" id="KW-1185">Reference proteome</keyword>